<protein>
    <submittedName>
        <fullName evidence="2">Uncharacterized protein</fullName>
    </submittedName>
</protein>
<feature type="compositionally biased region" description="Low complexity" evidence="1">
    <location>
        <begin position="12"/>
        <end position="25"/>
    </location>
</feature>
<gene>
    <name evidence="2" type="ORF">Taro_007037</name>
</gene>
<evidence type="ECO:0000313" key="2">
    <source>
        <dbReference type="EMBL" id="MQL74665.1"/>
    </source>
</evidence>
<keyword evidence="3" id="KW-1185">Reference proteome</keyword>
<dbReference type="Proteomes" id="UP000652761">
    <property type="component" value="Unassembled WGS sequence"/>
</dbReference>
<feature type="region of interest" description="Disordered" evidence="1">
    <location>
        <begin position="1"/>
        <end position="40"/>
    </location>
</feature>
<sequence>STVNRLHHAQETATPASASSALPQLSRPPPPQHRAQPPSHCNPELAAIALLQRTARTNPVPQHASCMPGLHLSCSARALLAQQIRHAQLLQPHRGPLAPAPGSDQAPYAPAAPNRTAQLGWPSRSKPWLHPAPAAHGPHMLQHFAPFLLRTGASPGRYLLLSICLAQPRAQHPQISSTPGRFRLASPSHAQQRRSSPPSGHPAAAPWPWLHGHLLLITHPHLAAAQLTICTASTPAASGAPSPEVFQQLLLENKNFNRIRWGYNWLVDHVGIHGQGRLTEALNKDSLVR</sequence>
<evidence type="ECO:0000313" key="3">
    <source>
        <dbReference type="Proteomes" id="UP000652761"/>
    </source>
</evidence>
<feature type="region of interest" description="Disordered" evidence="1">
    <location>
        <begin position="174"/>
        <end position="203"/>
    </location>
</feature>
<evidence type="ECO:0000256" key="1">
    <source>
        <dbReference type="SAM" id="MobiDB-lite"/>
    </source>
</evidence>
<dbReference type="EMBL" id="NMUH01000218">
    <property type="protein sequence ID" value="MQL74665.1"/>
    <property type="molecule type" value="Genomic_DNA"/>
</dbReference>
<reference evidence="2" key="1">
    <citation type="submission" date="2017-07" db="EMBL/GenBank/DDBJ databases">
        <title>Taro Niue Genome Assembly and Annotation.</title>
        <authorList>
            <person name="Atibalentja N."/>
            <person name="Keating K."/>
            <person name="Fields C.J."/>
        </authorList>
    </citation>
    <scope>NUCLEOTIDE SEQUENCE</scope>
    <source>
        <strain evidence="2">Niue_2</strain>
        <tissue evidence="2">Leaf</tissue>
    </source>
</reference>
<organism evidence="2 3">
    <name type="scientific">Colocasia esculenta</name>
    <name type="common">Wild taro</name>
    <name type="synonym">Arum esculentum</name>
    <dbReference type="NCBI Taxonomy" id="4460"/>
    <lineage>
        <taxon>Eukaryota</taxon>
        <taxon>Viridiplantae</taxon>
        <taxon>Streptophyta</taxon>
        <taxon>Embryophyta</taxon>
        <taxon>Tracheophyta</taxon>
        <taxon>Spermatophyta</taxon>
        <taxon>Magnoliopsida</taxon>
        <taxon>Liliopsida</taxon>
        <taxon>Araceae</taxon>
        <taxon>Aroideae</taxon>
        <taxon>Colocasieae</taxon>
        <taxon>Colocasia</taxon>
    </lineage>
</organism>
<dbReference type="AlphaFoldDB" id="A0A843TUC9"/>
<comment type="caution">
    <text evidence="2">The sequence shown here is derived from an EMBL/GenBank/DDBJ whole genome shotgun (WGS) entry which is preliminary data.</text>
</comment>
<name>A0A843TUC9_COLES</name>
<feature type="non-terminal residue" evidence="2">
    <location>
        <position position="289"/>
    </location>
</feature>
<accession>A0A843TUC9</accession>
<proteinExistence type="predicted"/>